<keyword evidence="8" id="KW-1133">Transmembrane helix</keyword>
<evidence type="ECO:0000313" key="9">
    <source>
        <dbReference type="EMBL" id="KAK0621945.1"/>
    </source>
</evidence>
<dbReference type="InterPro" id="IPR017972">
    <property type="entry name" value="Cyt_P450_CS"/>
</dbReference>
<dbReference type="GO" id="GO:0005506">
    <property type="term" value="F:iron ion binding"/>
    <property type="evidence" value="ECO:0007669"/>
    <property type="project" value="InterPro"/>
</dbReference>
<dbReference type="InterPro" id="IPR002403">
    <property type="entry name" value="Cyt_P450_E_grp-IV"/>
</dbReference>
<evidence type="ECO:0000256" key="4">
    <source>
        <dbReference type="ARBA" id="ARBA00023004"/>
    </source>
</evidence>
<dbReference type="CDD" id="cd11040">
    <property type="entry name" value="CYP7_CYP8-like"/>
    <property type="match status" value="1"/>
</dbReference>
<dbReference type="PANTHER" id="PTHR47582:SF1">
    <property type="entry name" value="P450, PUTATIVE (EUROFUNG)-RELATED"/>
    <property type="match status" value="1"/>
</dbReference>
<evidence type="ECO:0000256" key="5">
    <source>
        <dbReference type="ARBA" id="ARBA00023033"/>
    </source>
</evidence>
<keyword evidence="5 7" id="KW-0503">Monooxygenase</keyword>
<evidence type="ECO:0000256" key="8">
    <source>
        <dbReference type="SAM" id="Phobius"/>
    </source>
</evidence>
<dbReference type="GO" id="GO:0016705">
    <property type="term" value="F:oxidoreductase activity, acting on paired donors, with incorporation or reduction of molecular oxygen"/>
    <property type="evidence" value="ECO:0007669"/>
    <property type="project" value="InterPro"/>
</dbReference>
<dbReference type="PANTHER" id="PTHR47582">
    <property type="entry name" value="P450, PUTATIVE (EUROFUNG)-RELATED"/>
    <property type="match status" value="1"/>
</dbReference>
<evidence type="ECO:0000256" key="2">
    <source>
        <dbReference type="ARBA" id="ARBA00010617"/>
    </source>
</evidence>
<reference evidence="9" key="1">
    <citation type="submission" date="2023-06" db="EMBL/GenBank/DDBJ databases">
        <title>Genome-scale phylogeny and comparative genomics of the fungal order Sordariales.</title>
        <authorList>
            <consortium name="Lawrence Berkeley National Laboratory"/>
            <person name="Hensen N."/>
            <person name="Bonometti L."/>
            <person name="Westerberg I."/>
            <person name="Brannstrom I.O."/>
            <person name="Guillou S."/>
            <person name="Cros-Aarteil S."/>
            <person name="Calhoun S."/>
            <person name="Haridas S."/>
            <person name="Kuo A."/>
            <person name="Mondo S."/>
            <person name="Pangilinan J."/>
            <person name="Riley R."/>
            <person name="LaButti K."/>
            <person name="Andreopoulos B."/>
            <person name="Lipzen A."/>
            <person name="Chen C."/>
            <person name="Yanf M."/>
            <person name="Daum C."/>
            <person name="Ng V."/>
            <person name="Clum A."/>
            <person name="Steindorff A."/>
            <person name="Ohm R."/>
            <person name="Martin F."/>
            <person name="Silar P."/>
            <person name="Natvig D."/>
            <person name="Lalanne C."/>
            <person name="Gautier V."/>
            <person name="Ament-velasquez S.L."/>
            <person name="Kruys A."/>
            <person name="Hutchinson M.I."/>
            <person name="Powell A.J."/>
            <person name="Barry K."/>
            <person name="Miller A.N."/>
            <person name="Grigoriev I.V."/>
            <person name="Debuchy R."/>
            <person name="Gladieux P."/>
            <person name="Thoren M.H."/>
            <person name="Johannesson H."/>
        </authorList>
    </citation>
    <scope>NUCLEOTIDE SEQUENCE</scope>
    <source>
        <strain evidence="9">SMH3391-2</strain>
    </source>
</reference>
<evidence type="ECO:0000256" key="1">
    <source>
        <dbReference type="ARBA" id="ARBA00001971"/>
    </source>
</evidence>
<organism evidence="9 10">
    <name type="scientific">Bombardia bombarda</name>
    <dbReference type="NCBI Taxonomy" id="252184"/>
    <lineage>
        <taxon>Eukaryota</taxon>
        <taxon>Fungi</taxon>
        <taxon>Dikarya</taxon>
        <taxon>Ascomycota</taxon>
        <taxon>Pezizomycotina</taxon>
        <taxon>Sordariomycetes</taxon>
        <taxon>Sordariomycetidae</taxon>
        <taxon>Sordariales</taxon>
        <taxon>Lasiosphaeriaceae</taxon>
        <taxon>Bombardia</taxon>
    </lineage>
</organism>
<dbReference type="InterPro" id="IPR053007">
    <property type="entry name" value="CYP450_monoxygenase_sec-met"/>
</dbReference>
<evidence type="ECO:0000256" key="7">
    <source>
        <dbReference type="RuleBase" id="RU000461"/>
    </source>
</evidence>
<dbReference type="InterPro" id="IPR036396">
    <property type="entry name" value="Cyt_P450_sf"/>
</dbReference>
<name>A0AA39WV82_9PEZI</name>
<keyword evidence="8" id="KW-0812">Transmembrane</keyword>
<evidence type="ECO:0000256" key="6">
    <source>
        <dbReference type="PIRSR" id="PIRSR602403-1"/>
    </source>
</evidence>
<accession>A0AA39WV82</accession>
<dbReference type="PROSITE" id="PS00086">
    <property type="entry name" value="CYTOCHROME_P450"/>
    <property type="match status" value="1"/>
</dbReference>
<comment type="cofactor">
    <cofactor evidence="1 6">
        <name>heme</name>
        <dbReference type="ChEBI" id="CHEBI:30413"/>
    </cofactor>
</comment>
<dbReference type="Pfam" id="PF00067">
    <property type="entry name" value="p450"/>
    <property type="match status" value="1"/>
</dbReference>
<comment type="caution">
    <text evidence="9">The sequence shown here is derived from an EMBL/GenBank/DDBJ whole genome shotgun (WGS) entry which is preliminary data.</text>
</comment>
<comment type="similarity">
    <text evidence="2 7">Belongs to the cytochrome P450 family.</text>
</comment>
<keyword evidence="10" id="KW-1185">Reference proteome</keyword>
<protein>
    <submittedName>
        <fullName evidence="9">Cytochrome P450</fullName>
    </submittedName>
</protein>
<keyword evidence="7" id="KW-0560">Oxidoreductase</keyword>
<dbReference type="Gene3D" id="1.10.630.10">
    <property type="entry name" value="Cytochrome P450"/>
    <property type="match status" value="1"/>
</dbReference>
<feature type="binding site" description="axial binding residue" evidence="6">
    <location>
        <position position="427"/>
    </location>
    <ligand>
        <name>heme</name>
        <dbReference type="ChEBI" id="CHEBI:30413"/>
    </ligand>
    <ligandPart>
        <name>Fe</name>
        <dbReference type="ChEBI" id="CHEBI:18248"/>
    </ligandPart>
</feature>
<feature type="transmembrane region" description="Helical" evidence="8">
    <location>
        <begin position="12"/>
        <end position="31"/>
    </location>
</feature>
<proteinExistence type="inferred from homology"/>
<dbReference type="GO" id="GO:0004497">
    <property type="term" value="F:monooxygenase activity"/>
    <property type="evidence" value="ECO:0007669"/>
    <property type="project" value="UniProtKB-KW"/>
</dbReference>
<keyword evidence="3 6" id="KW-0479">Metal-binding</keyword>
<dbReference type="PRINTS" id="PR00465">
    <property type="entry name" value="EP450IV"/>
</dbReference>
<evidence type="ECO:0000313" key="10">
    <source>
        <dbReference type="Proteomes" id="UP001174934"/>
    </source>
</evidence>
<dbReference type="EMBL" id="JAULSR010000004">
    <property type="protein sequence ID" value="KAK0621945.1"/>
    <property type="molecule type" value="Genomic_DNA"/>
</dbReference>
<dbReference type="AlphaFoldDB" id="A0AA39WV82"/>
<dbReference type="Proteomes" id="UP001174934">
    <property type="component" value="Unassembled WGS sequence"/>
</dbReference>
<evidence type="ECO:0000256" key="3">
    <source>
        <dbReference type="ARBA" id="ARBA00022723"/>
    </source>
</evidence>
<keyword evidence="8" id="KW-0472">Membrane</keyword>
<keyword evidence="4 6" id="KW-0408">Iron</keyword>
<keyword evidence="6 7" id="KW-0349">Heme</keyword>
<dbReference type="GO" id="GO:0020037">
    <property type="term" value="F:heme binding"/>
    <property type="evidence" value="ECO:0007669"/>
    <property type="project" value="InterPro"/>
</dbReference>
<gene>
    <name evidence="9" type="ORF">B0T17DRAFT_618320</name>
</gene>
<sequence>MSSDTKDYTTTLIIISGILTLGYFATLKMFGHDPREPPLAPNPFPSSATYNQTSAPIFTISLPGQKMYVVTKPELVQSVQKQHKILAFPPIEAKFASKICGVSLEAQAILNKNVNGDEGEHGLSMESYAGMRDALKPGSQLDDMNRAMISEIAESIDLLQPAKGESCTIGMYAWLRDAITSATTRSVYGPLNPYDDKEVADAFREFESGLMTILVGILPSLTARKPIAARAKVVKAFEKYYKAGGVQQASAFARNRYQVEIDNNVPLEDIARYEVGGSIAVLVNTAPAAFWLLLLLHSHPGLLDDIRREIDACTETTTDEGGSTTKSINITTLKDKSPLFLSSYQEVLRHRSMGTSVREVMEDTYLGQWLLKKGSMLQMPSRIIHQDATLWGSDVADFNPRRFLQEQKKNRPSDACFRAFGGGKTLCPGRHFATNEILAVVAVFVARLDMKPTNGGEWELPTSFNTNVAAVVMEPDSDIEVELKTRPGFEGVKWAVNLHGSDKIFAMVTEDSGETE</sequence>
<dbReference type="InterPro" id="IPR001128">
    <property type="entry name" value="Cyt_P450"/>
</dbReference>
<dbReference type="SUPFAM" id="SSF48264">
    <property type="entry name" value="Cytochrome P450"/>
    <property type="match status" value="1"/>
</dbReference>